<keyword evidence="2" id="KW-1185">Reference proteome</keyword>
<evidence type="ECO:0000313" key="1">
    <source>
        <dbReference type="EMBL" id="KAA1189537.1"/>
    </source>
</evidence>
<comment type="caution">
    <text evidence="1">The sequence shown here is derived from an EMBL/GenBank/DDBJ whole genome shotgun (WGS) entry which is preliminary data.</text>
</comment>
<dbReference type="RefSeq" id="WP_149612148.1">
    <property type="nucleotide sequence ID" value="NZ_VTUX01000007.1"/>
</dbReference>
<evidence type="ECO:0000313" key="2">
    <source>
        <dbReference type="Proteomes" id="UP000323708"/>
    </source>
</evidence>
<dbReference type="Proteomes" id="UP000323708">
    <property type="component" value="Unassembled WGS sequence"/>
</dbReference>
<evidence type="ECO:0008006" key="3">
    <source>
        <dbReference type="Google" id="ProtNLM"/>
    </source>
</evidence>
<protein>
    <recommendedName>
        <fullName evidence="3">Outer membrane protein beta-barrel domain-containing protein</fullName>
    </recommendedName>
</protein>
<organism evidence="1 2">
    <name type="scientific">Pseudohalioglobus sediminis</name>
    <dbReference type="NCBI Taxonomy" id="2606449"/>
    <lineage>
        <taxon>Bacteria</taxon>
        <taxon>Pseudomonadati</taxon>
        <taxon>Pseudomonadota</taxon>
        <taxon>Gammaproteobacteria</taxon>
        <taxon>Cellvibrionales</taxon>
        <taxon>Halieaceae</taxon>
        <taxon>Pseudohalioglobus</taxon>
    </lineage>
</organism>
<gene>
    <name evidence="1" type="ORF">F0M18_14365</name>
</gene>
<accession>A0A5B0WST5</accession>
<dbReference type="EMBL" id="VTUX01000007">
    <property type="protein sequence ID" value="KAA1189537.1"/>
    <property type="molecule type" value="Genomic_DNA"/>
</dbReference>
<dbReference type="AlphaFoldDB" id="A0A5B0WST5"/>
<proteinExistence type="predicted"/>
<sequence length="262" mass="29145">MNKATKLASTIGLTGCMALSAAQVVAQDHGWEFNVAPLYLWGKSIDAISAAGGRELPVDLTFKDEVLENLESAYAIHFEASNDKLTLFAEYNYANLEPSGGTSIGPIDVKARIDFQDIMTEGGVTYAFAETGSMRWEALGGLRYYKQHAEIKFSSNRPGNIPLPNKLRIGDSWVHPFAGLRVITQFNERWSLRLRGDYGYEDSDNSALHGIALFNYQFRGWGSAFFGYRYFDMDYQGSGKGLDEYAFDGDQQGPLIGLNLHF</sequence>
<reference evidence="1 2" key="1">
    <citation type="submission" date="2019-09" db="EMBL/GenBank/DDBJ databases">
        <authorList>
            <person name="Chen X.-Y."/>
        </authorList>
    </citation>
    <scope>NUCLEOTIDE SEQUENCE [LARGE SCALE GENOMIC DNA]</scope>
    <source>
        <strain evidence="1 2">NY5</strain>
    </source>
</reference>
<name>A0A5B0WST5_9GAMM</name>